<evidence type="ECO:0000313" key="1">
    <source>
        <dbReference type="EMBL" id="GFG78982.1"/>
    </source>
</evidence>
<gene>
    <name evidence="1" type="ORF">MPRG_22580</name>
</gene>
<protein>
    <submittedName>
        <fullName evidence="1">Uncharacterized protein</fullName>
    </submittedName>
</protein>
<proteinExistence type="predicted"/>
<dbReference type="EMBL" id="BLKX01000001">
    <property type="protein sequence ID" value="GFG78982.1"/>
    <property type="molecule type" value="Genomic_DNA"/>
</dbReference>
<sequence length="95" mass="11073">MQIPDPYRGWLVFDHLPDELQRAEDATLAHDNQDERNAARCYSRPATETERTLLAHLGWNLPDDLTTHVDRITPSVRRRRWPQLETQLAAEESTP</sequence>
<accession>A0ABQ1C3U3</accession>
<reference evidence="1 2" key="1">
    <citation type="journal article" date="2019" name="Emerg. Microbes Infect.">
        <title>Comprehensive subspecies identification of 175 nontuberculous mycobacteria species based on 7547 genomic profiles.</title>
        <authorList>
            <person name="Matsumoto Y."/>
            <person name="Kinjo T."/>
            <person name="Motooka D."/>
            <person name="Nabeya D."/>
            <person name="Jung N."/>
            <person name="Uechi K."/>
            <person name="Horii T."/>
            <person name="Iida T."/>
            <person name="Fujita J."/>
            <person name="Nakamura S."/>
        </authorList>
    </citation>
    <scope>NUCLEOTIDE SEQUENCE [LARGE SCALE GENOMIC DNA]</scope>
    <source>
        <strain evidence="1 2">JCM 18565</strain>
    </source>
</reference>
<keyword evidence="2" id="KW-1185">Reference proteome</keyword>
<organism evidence="1 2">
    <name type="scientific">Mycobacterium paragordonae</name>
    <dbReference type="NCBI Taxonomy" id="1389713"/>
    <lineage>
        <taxon>Bacteria</taxon>
        <taxon>Bacillati</taxon>
        <taxon>Actinomycetota</taxon>
        <taxon>Actinomycetes</taxon>
        <taxon>Mycobacteriales</taxon>
        <taxon>Mycobacteriaceae</taxon>
        <taxon>Mycobacterium</taxon>
    </lineage>
</organism>
<evidence type="ECO:0000313" key="2">
    <source>
        <dbReference type="Proteomes" id="UP000465240"/>
    </source>
</evidence>
<name>A0ABQ1C3U3_9MYCO</name>
<dbReference type="Proteomes" id="UP000465240">
    <property type="component" value="Unassembled WGS sequence"/>
</dbReference>
<comment type="caution">
    <text evidence="1">The sequence shown here is derived from an EMBL/GenBank/DDBJ whole genome shotgun (WGS) entry which is preliminary data.</text>
</comment>